<organism evidence="1">
    <name type="scientific">Phage sp. ctPjm15</name>
    <dbReference type="NCBI Taxonomy" id="2828006"/>
    <lineage>
        <taxon>Viruses</taxon>
    </lineage>
</organism>
<name>A0A8S5SQB2_9VIRU</name>
<accession>A0A8S5SQB2</accession>
<sequence>MDKNFLCAKMKMHGDTQADLAEALGISLGQTNAKINETRGAEFTQREIFIIKSRYQLTAEEVDKIFFGEKVS</sequence>
<dbReference type="EMBL" id="BK032645">
    <property type="protein sequence ID" value="DAF52995.1"/>
    <property type="molecule type" value="Genomic_DNA"/>
</dbReference>
<reference evidence="1" key="1">
    <citation type="journal article" date="2021" name="Proc. Natl. Acad. Sci. U.S.A.">
        <title>A Catalog of Tens of Thousands of Viruses from Human Metagenomes Reveals Hidden Associations with Chronic Diseases.</title>
        <authorList>
            <person name="Tisza M.J."/>
            <person name="Buck C.B."/>
        </authorList>
    </citation>
    <scope>NUCLEOTIDE SEQUENCE</scope>
    <source>
        <strain evidence="1">CtPjm15</strain>
    </source>
</reference>
<proteinExistence type="predicted"/>
<protein>
    <submittedName>
        <fullName evidence="1">Regulatory protein-modification, helix-turn-helix, transcriptional regulato, DNA</fullName>
    </submittedName>
</protein>
<evidence type="ECO:0000313" key="1">
    <source>
        <dbReference type="EMBL" id="DAF52995.1"/>
    </source>
</evidence>